<dbReference type="InterPro" id="IPR008228">
    <property type="entry name" value="UCP006173"/>
</dbReference>
<accession>A0A485LYP8</accession>
<proteinExistence type="inferred from homology"/>
<protein>
    <submittedName>
        <fullName evidence="1">Uncharacterized protein</fullName>
    </submittedName>
</protein>
<dbReference type="Pfam" id="PF03692">
    <property type="entry name" value="CxxCxxCC"/>
    <property type="match status" value="1"/>
</dbReference>
<dbReference type="EMBL" id="CAADRM010000005">
    <property type="protein sequence ID" value="VFU11307.1"/>
    <property type="molecule type" value="Genomic_DNA"/>
</dbReference>
<dbReference type="NCBIfam" id="NF003507">
    <property type="entry name" value="PRK05170.2-5"/>
    <property type="match status" value="1"/>
</dbReference>
<dbReference type="AlphaFoldDB" id="A0A485LYP8"/>
<name>A0A485LYP8_9ZZZZ</name>
<dbReference type="PANTHER" id="PTHR37421">
    <property type="entry name" value="UPF0260 PROTEIN YCGN"/>
    <property type="match status" value="1"/>
</dbReference>
<reference evidence="1" key="1">
    <citation type="submission" date="2019-03" db="EMBL/GenBank/DDBJ databases">
        <authorList>
            <person name="Hao L."/>
        </authorList>
    </citation>
    <scope>NUCLEOTIDE SEQUENCE</scope>
</reference>
<dbReference type="InterPro" id="IPR005358">
    <property type="entry name" value="Puta_zinc/iron-chelating_dom"/>
</dbReference>
<dbReference type="HAMAP" id="MF_00676">
    <property type="entry name" value="UPF0260"/>
    <property type="match status" value="1"/>
</dbReference>
<dbReference type="NCBIfam" id="NF003501">
    <property type="entry name" value="PRK05170.1-5"/>
    <property type="match status" value="1"/>
</dbReference>
<dbReference type="PANTHER" id="PTHR37421:SF1">
    <property type="entry name" value="UPF0260 PROTEIN YCGN"/>
    <property type="match status" value="1"/>
</dbReference>
<evidence type="ECO:0000313" key="1">
    <source>
        <dbReference type="EMBL" id="VFU11307.1"/>
    </source>
</evidence>
<dbReference type="PIRSF" id="PIRSF006173">
    <property type="entry name" value="UCP006173"/>
    <property type="match status" value="1"/>
</dbReference>
<organism evidence="1">
    <name type="scientific">anaerobic digester metagenome</name>
    <dbReference type="NCBI Taxonomy" id="1263854"/>
    <lineage>
        <taxon>unclassified sequences</taxon>
        <taxon>metagenomes</taxon>
        <taxon>ecological metagenomes</taxon>
    </lineage>
</organism>
<gene>
    <name evidence="1" type="ORF">SCFA_1020015</name>
</gene>
<sequence length="152" mass="17373">MKKKNSREFWKTTPLGEMSREQWESLCAGCGRCCVRKILFKDTAELAYTQVACRHLDTRTCRCSVYEKRSSVSLDCLTLTPAKIRLCLHLLPETCAYRLIAKGRDLPSWHPLVSGDPDSVHRAGISVRGKVLSEDDIEDADLEDHIIDWIRH</sequence>